<proteinExistence type="predicted"/>
<feature type="transmembrane region" description="Helical" evidence="1">
    <location>
        <begin position="255"/>
        <end position="272"/>
    </location>
</feature>
<keyword evidence="1" id="KW-1133">Transmembrane helix</keyword>
<feature type="transmembrane region" description="Helical" evidence="1">
    <location>
        <begin position="77"/>
        <end position="105"/>
    </location>
</feature>
<accession>A0A0G0LW39</accession>
<feature type="transmembrane region" description="Helical" evidence="1">
    <location>
        <begin position="521"/>
        <end position="541"/>
    </location>
</feature>
<feature type="transmembrane region" description="Helical" evidence="1">
    <location>
        <begin position="217"/>
        <end position="234"/>
    </location>
</feature>
<evidence type="ECO:0000313" key="4">
    <source>
        <dbReference type="Proteomes" id="UP000034325"/>
    </source>
</evidence>
<name>A0A0G0LW39_9BACT</name>
<comment type="caution">
    <text evidence="3">The sequence shown here is derived from an EMBL/GenBank/DDBJ whole genome shotgun (WGS) entry which is preliminary data.</text>
</comment>
<organism evidence="3 4">
    <name type="scientific">Candidatus Woesebacteria bacterium GW2011_GWA1_39_12</name>
    <dbReference type="NCBI Taxonomy" id="1618549"/>
    <lineage>
        <taxon>Bacteria</taxon>
        <taxon>Candidatus Woeseibacteriota</taxon>
    </lineage>
</organism>
<gene>
    <name evidence="3" type="ORF">UT23_C0039G0005</name>
</gene>
<evidence type="ECO:0000259" key="2">
    <source>
        <dbReference type="Pfam" id="PF10131"/>
    </source>
</evidence>
<keyword evidence="1" id="KW-0812">Transmembrane</keyword>
<dbReference type="AlphaFoldDB" id="A0A0G0LW39"/>
<evidence type="ECO:0000313" key="3">
    <source>
        <dbReference type="EMBL" id="KKQ96148.1"/>
    </source>
</evidence>
<evidence type="ECO:0000256" key="1">
    <source>
        <dbReference type="SAM" id="Phobius"/>
    </source>
</evidence>
<feature type="transmembrane region" description="Helical" evidence="1">
    <location>
        <begin position="381"/>
        <end position="399"/>
    </location>
</feature>
<keyword evidence="1" id="KW-0472">Membrane</keyword>
<feature type="transmembrane region" description="Helical" evidence="1">
    <location>
        <begin position="141"/>
        <end position="162"/>
    </location>
</feature>
<feature type="transmembrane region" description="Helical" evidence="1">
    <location>
        <begin position="174"/>
        <end position="205"/>
    </location>
</feature>
<feature type="domain" description="Membrane protein 6-pyruvoyl-tetrahydropterin synthase-related" evidence="2">
    <location>
        <begin position="71"/>
        <end position="407"/>
    </location>
</feature>
<protein>
    <recommendedName>
        <fullName evidence="2">Membrane protein 6-pyruvoyl-tetrahydropterin synthase-related domain-containing protein</fullName>
    </recommendedName>
</protein>
<sequence>MKKIIFSNWTTLLLVVFSLVTIWPLFAPGYFSHHDDLHIIRIFEMRKCFADFQIPCRWVPDMGYGSGYPLFNYYNPFIYYLGAVLSYITGYIWASKILFATALILGPVGMYFLVKEFLGKLPGFVTAVVFMFAPYRALDAYVRGALAELFAISLIPVILLFVLRLIKQGKKMDFFVLTGVSGIFLTTHNISVILWSPLIFLWALFWLHKYKFANLKFLSLSLLLGLGLSAFFTIPAFFERNLVTTETLTRGDLDYHAHFAGINQLFFSRFWGYGASRLGPEDFLSLQIGWPHWWLAVMLTFLLIFLSIKHRARREIILPVFFVITFFASVFMMHNKSTPVWELFDILNYLQFPWRFLAVAIFSASLLGGFIVALIKSKYKYFISVLIVVFAVLANWNYFRPGEFYTDMNDQKKLTGELWEEQQKGAVLDYLPRTAKEPRELASGAIVIKGEAEIRSFIKGSDFWELEANIISNEAEIELPIFNFPIWGDRVDSQGLSYGGRVTLVLEKGVRVSRGFFKNTIIRSAANLITLTSFGVLIYFWKYEKNKQSLAK</sequence>
<dbReference type="Pfam" id="PF10131">
    <property type="entry name" value="PTPS_related"/>
    <property type="match status" value="1"/>
</dbReference>
<dbReference type="Proteomes" id="UP000034325">
    <property type="component" value="Unassembled WGS sequence"/>
</dbReference>
<dbReference type="EMBL" id="LBWA01000039">
    <property type="protein sequence ID" value="KKQ96148.1"/>
    <property type="molecule type" value="Genomic_DNA"/>
</dbReference>
<feature type="transmembrane region" description="Helical" evidence="1">
    <location>
        <begin position="354"/>
        <end position="374"/>
    </location>
</feature>
<dbReference type="InterPro" id="IPR018776">
    <property type="entry name" value="Membrane_prot_PTPS-rel_domain"/>
</dbReference>
<feature type="transmembrane region" description="Helical" evidence="1">
    <location>
        <begin position="12"/>
        <end position="31"/>
    </location>
</feature>
<feature type="transmembrane region" description="Helical" evidence="1">
    <location>
        <begin position="292"/>
        <end position="309"/>
    </location>
</feature>
<reference evidence="3 4" key="1">
    <citation type="journal article" date="2015" name="Nature">
        <title>rRNA introns, odd ribosomes, and small enigmatic genomes across a large radiation of phyla.</title>
        <authorList>
            <person name="Brown C.T."/>
            <person name="Hug L.A."/>
            <person name="Thomas B.C."/>
            <person name="Sharon I."/>
            <person name="Castelle C.J."/>
            <person name="Singh A."/>
            <person name="Wilkins M.J."/>
            <person name="Williams K.H."/>
            <person name="Banfield J.F."/>
        </authorList>
    </citation>
    <scope>NUCLEOTIDE SEQUENCE [LARGE SCALE GENOMIC DNA]</scope>
</reference>
<feature type="transmembrane region" description="Helical" evidence="1">
    <location>
        <begin position="316"/>
        <end position="334"/>
    </location>
</feature>